<evidence type="ECO:0000256" key="1">
    <source>
        <dbReference type="ARBA" id="ARBA00004651"/>
    </source>
</evidence>
<evidence type="ECO:0000256" key="7">
    <source>
        <dbReference type="ARBA" id="ARBA00023008"/>
    </source>
</evidence>
<evidence type="ECO:0000313" key="15">
    <source>
        <dbReference type="Proteomes" id="UP000238413"/>
    </source>
</evidence>
<keyword evidence="5 11" id="KW-0732">Signal</keyword>
<feature type="transmembrane region" description="Helical" evidence="10">
    <location>
        <begin position="300"/>
        <end position="324"/>
    </location>
</feature>
<organism evidence="14 15">
    <name type="scientific">Streptomyces dengpaensis</name>
    <dbReference type="NCBI Taxonomy" id="2049881"/>
    <lineage>
        <taxon>Bacteria</taxon>
        <taxon>Bacillati</taxon>
        <taxon>Actinomycetota</taxon>
        <taxon>Actinomycetes</taxon>
        <taxon>Kitasatosporales</taxon>
        <taxon>Streptomycetaceae</taxon>
        <taxon>Streptomyces</taxon>
    </lineage>
</organism>
<keyword evidence="7" id="KW-0186">Copper</keyword>
<evidence type="ECO:0000256" key="4">
    <source>
        <dbReference type="ARBA" id="ARBA00022723"/>
    </source>
</evidence>
<evidence type="ECO:0000256" key="5">
    <source>
        <dbReference type="ARBA" id="ARBA00022729"/>
    </source>
</evidence>
<evidence type="ECO:0000256" key="9">
    <source>
        <dbReference type="SAM" id="MobiDB-lite"/>
    </source>
</evidence>
<keyword evidence="2" id="KW-1003">Cell membrane</keyword>
<keyword evidence="8 10" id="KW-0472">Membrane</keyword>
<feature type="transmembrane region" description="Helical" evidence="10">
    <location>
        <begin position="269"/>
        <end position="288"/>
    </location>
</feature>
<dbReference type="PROSITE" id="PS51318">
    <property type="entry name" value="TAT"/>
    <property type="match status" value="1"/>
</dbReference>
<dbReference type="Pfam" id="PF04234">
    <property type="entry name" value="CopC"/>
    <property type="match status" value="1"/>
</dbReference>
<evidence type="ECO:0000256" key="8">
    <source>
        <dbReference type="ARBA" id="ARBA00023136"/>
    </source>
</evidence>
<evidence type="ECO:0000259" key="12">
    <source>
        <dbReference type="Pfam" id="PF04234"/>
    </source>
</evidence>
<evidence type="ECO:0000256" key="6">
    <source>
        <dbReference type="ARBA" id="ARBA00022989"/>
    </source>
</evidence>
<keyword evidence="4" id="KW-0479">Metal-binding</keyword>
<feature type="domain" description="Copper resistance protein D" evidence="13">
    <location>
        <begin position="335"/>
        <end position="412"/>
    </location>
</feature>
<evidence type="ECO:0000256" key="3">
    <source>
        <dbReference type="ARBA" id="ARBA00022692"/>
    </source>
</evidence>
<sequence length="635" mass="65387">MADVGGHRDRRRIVRGLTLLGGVLALVLFGGAGSASAHAALTGTDPRDGSVLKSAPRQVTLTFTESVGLLDESVRVLSPDNRRVNTGEPGHAGGRSDTARVTLPRGLGTGTFTVVWRVVSADSHPISGAFTFSIGKPSETAAVLPSGPAEDTVSARLYDIARYIAYGGLALFIGAAAFVLVCGFPGSVRRLLVTGWWILLLSTLALLLLRGPYARGTGVAEAVDPAVLSETLTSRPGVLLAARLVLLGAAVFLLDRVRVRAGEQERGRGVLVLGGLLALGLAVTWAAAEHASAGIQVPVAMVSTVLHLLAMAVWLGGLTALLTALNRPAEPLPTAVVTRFSRLALTSVAVLAATGVYQSWRGLGSWSALTSTSYGRILVAKLCAVLLLLVGAACSRRWTGRLMTVAEREPEPEREVADGRVAVRERVPETIGAPAAAAAVDVVRADVRPGDARADAPPESASGSSEPPSGPSAAHRRGLRRSVLAEAGVGVVVLVITTLLTGTQPGRAAAETAAAATADPGQPTSSTTVVPFDVGTPGGHGKVQIELAPGRVGENSVQAVIFGPDGGITTVPELRLSFTLAAQKVGPLDAKLTDKGGYWGTDGLTLPLPGTWTMKVAVRTSDIDQVTVSKTVKIG</sequence>
<dbReference type="RefSeq" id="WP_099505391.1">
    <property type="nucleotide sequence ID" value="NZ_CP026652.1"/>
</dbReference>
<feature type="chain" id="PRO_5046726486" description="Transporter" evidence="11">
    <location>
        <begin position="40"/>
        <end position="635"/>
    </location>
</feature>
<feature type="region of interest" description="Disordered" evidence="9">
    <location>
        <begin position="450"/>
        <end position="477"/>
    </location>
</feature>
<dbReference type="Gene3D" id="2.60.40.1220">
    <property type="match status" value="1"/>
</dbReference>
<dbReference type="PANTHER" id="PTHR34820:SF4">
    <property type="entry name" value="INNER MEMBRANE PROTEIN YEBZ"/>
    <property type="match status" value="1"/>
</dbReference>
<keyword evidence="6 10" id="KW-1133">Transmembrane helix</keyword>
<feature type="transmembrane region" description="Helical" evidence="10">
    <location>
        <begin position="238"/>
        <end position="257"/>
    </location>
</feature>
<dbReference type="InterPro" id="IPR008457">
    <property type="entry name" value="Cu-R_CopD_dom"/>
</dbReference>
<evidence type="ECO:0000313" key="14">
    <source>
        <dbReference type="EMBL" id="AVH57827.1"/>
    </source>
</evidence>
<feature type="region of interest" description="Disordered" evidence="9">
    <location>
        <begin position="80"/>
        <end position="99"/>
    </location>
</feature>
<evidence type="ECO:0008006" key="16">
    <source>
        <dbReference type="Google" id="ProtNLM"/>
    </source>
</evidence>
<accession>A0ABM6SSU4</accession>
<reference evidence="14 15" key="1">
    <citation type="submission" date="2018-02" db="EMBL/GenBank/DDBJ databases">
        <title>Complete genome sequence of Streptomyces dengpaensis, the producer of angucyclines.</title>
        <authorList>
            <person name="Yumei L."/>
        </authorList>
    </citation>
    <scope>NUCLEOTIDE SEQUENCE [LARGE SCALE GENOMIC DNA]</scope>
    <source>
        <strain evidence="14 15">XZHG99</strain>
    </source>
</reference>
<name>A0ABM6SSU4_9ACTN</name>
<keyword evidence="15" id="KW-1185">Reference proteome</keyword>
<dbReference type="Proteomes" id="UP000238413">
    <property type="component" value="Chromosome"/>
</dbReference>
<evidence type="ECO:0000256" key="10">
    <source>
        <dbReference type="SAM" id="Phobius"/>
    </source>
</evidence>
<proteinExistence type="predicted"/>
<feature type="transmembrane region" description="Helical" evidence="10">
    <location>
        <begin position="336"/>
        <end position="357"/>
    </location>
</feature>
<dbReference type="InterPro" id="IPR014756">
    <property type="entry name" value="Ig_E-set"/>
</dbReference>
<dbReference type="InterPro" id="IPR006311">
    <property type="entry name" value="TAT_signal"/>
</dbReference>
<evidence type="ECO:0000256" key="11">
    <source>
        <dbReference type="SAM" id="SignalP"/>
    </source>
</evidence>
<feature type="transmembrane region" description="Helical" evidence="10">
    <location>
        <begin position="191"/>
        <end position="209"/>
    </location>
</feature>
<evidence type="ECO:0000256" key="2">
    <source>
        <dbReference type="ARBA" id="ARBA00022475"/>
    </source>
</evidence>
<comment type="subcellular location">
    <subcellularLocation>
        <location evidence="1">Cell membrane</location>
        <topology evidence="1">Multi-pass membrane protein</topology>
    </subcellularLocation>
</comment>
<feature type="domain" description="CopC" evidence="12">
    <location>
        <begin position="38"/>
        <end position="134"/>
    </location>
</feature>
<dbReference type="InterPro" id="IPR007348">
    <property type="entry name" value="CopC_dom"/>
</dbReference>
<gene>
    <name evidence="14" type="ORF">C4B68_20950</name>
</gene>
<dbReference type="PANTHER" id="PTHR34820">
    <property type="entry name" value="INNER MEMBRANE PROTEIN YEBZ"/>
    <property type="match status" value="1"/>
</dbReference>
<feature type="signal peptide" evidence="11">
    <location>
        <begin position="1"/>
        <end position="39"/>
    </location>
</feature>
<feature type="transmembrane region" description="Helical" evidence="10">
    <location>
        <begin position="483"/>
        <end position="502"/>
    </location>
</feature>
<keyword evidence="3 10" id="KW-0812">Transmembrane</keyword>
<dbReference type="EMBL" id="CP026652">
    <property type="protein sequence ID" value="AVH57827.1"/>
    <property type="molecule type" value="Genomic_DNA"/>
</dbReference>
<feature type="transmembrane region" description="Helical" evidence="10">
    <location>
        <begin position="377"/>
        <end position="394"/>
    </location>
</feature>
<dbReference type="SUPFAM" id="SSF81296">
    <property type="entry name" value="E set domains"/>
    <property type="match status" value="1"/>
</dbReference>
<dbReference type="InterPro" id="IPR032694">
    <property type="entry name" value="CopC/D"/>
</dbReference>
<protein>
    <recommendedName>
        <fullName evidence="16">Transporter</fullName>
    </recommendedName>
</protein>
<feature type="compositionally biased region" description="Low complexity" evidence="9">
    <location>
        <begin position="457"/>
        <end position="473"/>
    </location>
</feature>
<dbReference type="Pfam" id="PF05425">
    <property type="entry name" value="CopD"/>
    <property type="match status" value="1"/>
</dbReference>
<feature type="transmembrane region" description="Helical" evidence="10">
    <location>
        <begin position="163"/>
        <end position="184"/>
    </location>
</feature>
<evidence type="ECO:0000259" key="13">
    <source>
        <dbReference type="Pfam" id="PF05425"/>
    </source>
</evidence>
<dbReference type="InterPro" id="IPR014755">
    <property type="entry name" value="Cu-Rt/internalin_Ig-like"/>
</dbReference>